<feature type="compositionally biased region" description="Acidic residues" evidence="7">
    <location>
        <begin position="590"/>
        <end position="602"/>
    </location>
</feature>
<evidence type="ECO:0000313" key="9">
    <source>
        <dbReference type="Proteomes" id="UP000069940"/>
    </source>
</evidence>
<dbReference type="PANTHER" id="PTHR14952:SF9">
    <property type="entry name" value="EF-HAND DOMAIN-CONTAINING PROTEIN"/>
    <property type="match status" value="1"/>
</dbReference>
<feature type="region of interest" description="Disordered" evidence="7">
    <location>
        <begin position="575"/>
        <end position="605"/>
    </location>
</feature>
<evidence type="ECO:0008006" key="10">
    <source>
        <dbReference type="Google" id="ProtNLM"/>
    </source>
</evidence>
<keyword evidence="4" id="KW-0966">Cell projection</keyword>
<reference evidence="9" key="1">
    <citation type="journal article" date="2015" name="Proc. Natl. Acad. Sci. U.S.A.">
        <title>Genome sequence of the Asian Tiger mosquito, Aedes albopictus, reveals insights into its biology, genetics, and evolution.</title>
        <authorList>
            <person name="Chen X.G."/>
            <person name="Jiang X."/>
            <person name="Gu J."/>
            <person name="Xu M."/>
            <person name="Wu Y."/>
            <person name="Deng Y."/>
            <person name="Zhang C."/>
            <person name="Bonizzoni M."/>
            <person name="Dermauw W."/>
            <person name="Vontas J."/>
            <person name="Armbruster P."/>
            <person name="Huang X."/>
            <person name="Yang Y."/>
            <person name="Zhang H."/>
            <person name="He W."/>
            <person name="Peng H."/>
            <person name="Liu Y."/>
            <person name="Wu K."/>
            <person name="Chen J."/>
            <person name="Lirakis M."/>
            <person name="Topalis P."/>
            <person name="Van Leeuwen T."/>
            <person name="Hall A.B."/>
            <person name="Jiang X."/>
            <person name="Thorpe C."/>
            <person name="Mueller R.L."/>
            <person name="Sun C."/>
            <person name="Waterhouse R.M."/>
            <person name="Yan G."/>
            <person name="Tu Z.J."/>
            <person name="Fang X."/>
            <person name="James A.A."/>
        </authorList>
    </citation>
    <scope>NUCLEOTIDE SEQUENCE [LARGE SCALE GENOMIC DNA]</scope>
    <source>
        <strain evidence="9">Foshan</strain>
    </source>
</reference>
<evidence type="ECO:0000256" key="6">
    <source>
        <dbReference type="SAM" id="Coils"/>
    </source>
</evidence>
<dbReference type="Proteomes" id="UP000069940">
    <property type="component" value="Unassembled WGS sequence"/>
</dbReference>
<keyword evidence="2" id="KW-0282">Flagellum</keyword>
<evidence type="ECO:0000256" key="3">
    <source>
        <dbReference type="ARBA" id="ARBA00023069"/>
    </source>
</evidence>
<evidence type="ECO:0000256" key="4">
    <source>
        <dbReference type="ARBA" id="ARBA00023273"/>
    </source>
</evidence>
<evidence type="ECO:0000313" key="8">
    <source>
        <dbReference type="EnsemblMetazoa" id="AALFPA23_003155.P3352"/>
    </source>
</evidence>
<dbReference type="RefSeq" id="XP_062699849.1">
    <property type="nucleotide sequence ID" value="XM_062843865.1"/>
</dbReference>
<evidence type="ECO:0000256" key="2">
    <source>
        <dbReference type="ARBA" id="ARBA00022846"/>
    </source>
</evidence>
<keyword evidence="3" id="KW-0969">Cilium</keyword>
<reference evidence="8" key="2">
    <citation type="submission" date="2025-05" db="UniProtKB">
        <authorList>
            <consortium name="EnsemblMetazoa"/>
        </authorList>
    </citation>
    <scope>IDENTIFICATION</scope>
    <source>
        <strain evidence="8">Foshan</strain>
    </source>
</reference>
<name>A0ABM1XV30_AEDAL</name>
<proteinExistence type="inferred from homology"/>
<dbReference type="CDD" id="cd22972">
    <property type="entry name" value="DD_ROP-like"/>
    <property type="match status" value="1"/>
</dbReference>
<dbReference type="EnsemblMetazoa" id="AALFPA23_003155.R3352">
    <property type="protein sequence ID" value="AALFPA23_003155.P3352"/>
    <property type="gene ID" value="AALFPA23_003155"/>
</dbReference>
<evidence type="ECO:0000256" key="5">
    <source>
        <dbReference type="ARBA" id="ARBA00035651"/>
    </source>
</evidence>
<comment type="subcellular location">
    <subcellularLocation>
        <location evidence="1">Cell projection</location>
        <location evidence="1">Cilium</location>
        <location evidence="1">Flagellum</location>
    </subcellularLocation>
</comment>
<sequence>MVLLSEIYCPEQIVIPENFNNVLKVYAKAVIRTQPFDLLRWSAAYFRCLDLERTPPVKPRYEPELKRGRLSTGALRVLIDQLGKGFFVQKRVLQEKWQGLCLPEDDLLNILSLLRMLDWTHLHWLKIVAVFIGLLSDSLPRTAEMICELLTEEPEGGPAPIPLWMFKECFLAVARLDCGSVQTFVDGRKVLDGGQLEPIRPMMELPKVLSTISFKNAIIDRYKSIMGLDVPSATTLTEGDGGLFTEDRFSEKSDVPSRLDSDFKFVGDETDPYEVLRRAPDFESVIVLLGELHDDKLKQQLSSVSVSEEKLERAKERTQRLEDLKESLPEYDFERLMEAERLQLLKDMGPPWLLLYLFSKTASRDRSYNYIEETSLEDEGSVAGYSNDSFELHGAHKLDRSPEPDMSEDEAEFLKADLGRRRSSYSIPASVRSRMSSIYSSSTRIANEVLSRIICMVDEAIIDGECELSVKSISSFVERKSHEETQIAPQDFETLREFLVEAEKKELQVKDLNELYHFFVGESFKAAGENIEDQKRNRSREITSIFEASGIEVDNNLLDARISENMILGLVHKDPEAQVEQTPSNPTVEVVDDDAKDEEAEEGASAVEPELQTLVEVVEEAEPEQEDEPAPEVATQTDPLNVKCMELMRRRSLTRSADVMVEYSCMLPVLPGIGSQLDEDTIEAFIAYLTKRAVYQHGMIYPRNFREPPCPKLDAVEDE</sequence>
<dbReference type="PANTHER" id="PTHR14952">
    <property type="entry name" value="ROPPORIN-1-LIKE PROTEIN"/>
    <property type="match status" value="1"/>
</dbReference>
<organism evidence="8 9">
    <name type="scientific">Aedes albopictus</name>
    <name type="common">Asian tiger mosquito</name>
    <name type="synonym">Stegomyia albopicta</name>
    <dbReference type="NCBI Taxonomy" id="7160"/>
    <lineage>
        <taxon>Eukaryota</taxon>
        <taxon>Metazoa</taxon>
        <taxon>Ecdysozoa</taxon>
        <taxon>Arthropoda</taxon>
        <taxon>Hexapoda</taxon>
        <taxon>Insecta</taxon>
        <taxon>Pterygota</taxon>
        <taxon>Neoptera</taxon>
        <taxon>Endopterygota</taxon>
        <taxon>Diptera</taxon>
        <taxon>Nematocera</taxon>
        <taxon>Culicoidea</taxon>
        <taxon>Culicidae</taxon>
        <taxon>Culicinae</taxon>
        <taxon>Aedini</taxon>
        <taxon>Aedes</taxon>
        <taxon>Stegomyia</taxon>
    </lineage>
</organism>
<comment type="similarity">
    <text evidence="5">Belongs to the ropporin family.</text>
</comment>
<keyword evidence="6" id="KW-0175">Coiled coil</keyword>
<accession>A0ABM1XV30</accession>
<keyword evidence="9" id="KW-1185">Reference proteome</keyword>
<dbReference type="GeneID" id="134284710"/>
<dbReference type="Gene3D" id="1.20.890.10">
    <property type="entry name" value="cAMP-dependent protein kinase regulatory subunit, dimerization-anchoring domain"/>
    <property type="match status" value="1"/>
</dbReference>
<evidence type="ECO:0000256" key="7">
    <source>
        <dbReference type="SAM" id="MobiDB-lite"/>
    </source>
</evidence>
<protein>
    <recommendedName>
        <fullName evidence="10">RIIa domain-containing protein</fullName>
    </recommendedName>
</protein>
<dbReference type="SUPFAM" id="SSF47391">
    <property type="entry name" value="Dimerization-anchoring domain of cAMP-dependent PK regulatory subunit"/>
    <property type="match status" value="1"/>
</dbReference>
<evidence type="ECO:0000256" key="1">
    <source>
        <dbReference type="ARBA" id="ARBA00004230"/>
    </source>
</evidence>
<feature type="coiled-coil region" evidence="6">
    <location>
        <begin position="297"/>
        <end position="327"/>
    </location>
</feature>